<protein>
    <recommendedName>
        <fullName evidence="5">Receptor L-domain domain-containing protein</fullName>
    </recommendedName>
</protein>
<evidence type="ECO:0000313" key="3">
    <source>
        <dbReference type="EMBL" id="CBF85151.1"/>
    </source>
</evidence>
<feature type="region of interest" description="Disordered" evidence="1">
    <location>
        <begin position="364"/>
        <end position="393"/>
    </location>
</feature>
<evidence type="ECO:0000256" key="2">
    <source>
        <dbReference type="SAM" id="Phobius"/>
    </source>
</evidence>
<sequence>MAQVCTPESLYGYDHAYKIADQSTLDTIASECTSINGSIYIMSNYTGPFYLPNIRNISGDVHWYADTSYLYDSISFPDLEHINGSLDLQAGYNLRNISAPKLNLVGRLVQVDYAHDVDLRSLQHAEYASIFGNLSSLRLDSLQSINRTLKICNKDSCSSSLSPVTSLELYLLSLESSTYIELEGRISTLVVPELTSVVGLETSPALQSSEGFQLTTAGGPPLNLVFPRLDTVYGRFQVSGNIASLSMPKMIDTNMTLEVNAVNLPSLRRASDGIYIYSDMALDCDAIEEEIFRNVSISNGSKTCSAKEAEPESHGLSTGDKAGIGIGSGFAGIIIFVLIPLYIRHRKKEKERLKAVSEVELMPPSYQAAQQDRASLPEYSPGEHRPVASPRGT</sequence>
<gene>
    <name evidence="3" type="ORF">ANIA_01579</name>
</gene>
<dbReference type="InParanoid" id="C8VN21"/>
<dbReference type="KEGG" id="ani:ANIA_01579"/>
<dbReference type="InterPro" id="IPR036941">
    <property type="entry name" value="Rcpt_L-dom_sf"/>
</dbReference>
<reference evidence="4" key="1">
    <citation type="journal article" date="2005" name="Nature">
        <title>Sequencing of Aspergillus nidulans and comparative analysis with A. fumigatus and A. oryzae.</title>
        <authorList>
            <person name="Galagan J.E."/>
            <person name="Calvo S.E."/>
            <person name="Cuomo C."/>
            <person name="Ma L.J."/>
            <person name="Wortman J.R."/>
            <person name="Batzoglou S."/>
            <person name="Lee S.I."/>
            <person name="Basturkmen M."/>
            <person name="Spevak C.C."/>
            <person name="Clutterbuck J."/>
            <person name="Kapitonov V."/>
            <person name="Jurka J."/>
            <person name="Scazzocchio C."/>
            <person name="Farman M."/>
            <person name="Butler J."/>
            <person name="Purcell S."/>
            <person name="Harris S."/>
            <person name="Braus G.H."/>
            <person name="Draht O."/>
            <person name="Busch S."/>
            <person name="D'Enfert C."/>
            <person name="Bouchier C."/>
            <person name="Goldman G.H."/>
            <person name="Bell-Pedersen D."/>
            <person name="Griffiths-Jones S."/>
            <person name="Doonan J.H."/>
            <person name="Yu J."/>
            <person name="Vienken K."/>
            <person name="Pain A."/>
            <person name="Freitag M."/>
            <person name="Selker E.U."/>
            <person name="Archer D.B."/>
            <person name="Penalva M.A."/>
            <person name="Oakley B.R."/>
            <person name="Momany M."/>
            <person name="Tanaka T."/>
            <person name="Kumagai T."/>
            <person name="Asai K."/>
            <person name="Machida M."/>
            <person name="Nierman W.C."/>
            <person name="Denning D.W."/>
            <person name="Caddick M."/>
            <person name="Hynes M."/>
            <person name="Paoletti M."/>
            <person name="Fischer R."/>
            <person name="Miller B."/>
            <person name="Dyer P."/>
            <person name="Sachs M.S."/>
            <person name="Osmani S.A."/>
            <person name="Birren B.W."/>
        </authorList>
    </citation>
    <scope>NUCLEOTIDE SEQUENCE [LARGE SCALE GENOMIC DNA]</scope>
    <source>
        <strain evidence="4">FGSC A4 / ATCC 38163 / CBS 112.46 / NRRL 194 / M139</strain>
    </source>
</reference>
<dbReference type="GeneID" id="2875043"/>
<keyword evidence="2" id="KW-0812">Transmembrane</keyword>
<evidence type="ECO:0008006" key="5">
    <source>
        <dbReference type="Google" id="ProtNLM"/>
    </source>
</evidence>
<proteinExistence type="predicted"/>
<accession>C8VN21</accession>
<feature type="transmembrane region" description="Helical" evidence="2">
    <location>
        <begin position="322"/>
        <end position="343"/>
    </location>
</feature>
<dbReference type="OMA" id="CHVENSA"/>
<keyword evidence="4" id="KW-1185">Reference proteome</keyword>
<dbReference type="OrthoDB" id="536881at2759"/>
<dbReference type="Gene3D" id="3.80.20.20">
    <property type="entry name" value="Receptor L-domain"/>
    <property type="match status" value="1"/>
</dbReference>
<keyword evidence="2" id="KW-0472">Membrane</keyword>
<dbReference type="EMBL" id="BN001307">
    <property type="protein sequence ID" value="CBF85151.1"/>
    <property type="molecule type" value="Genomic_DNA"/>
</dbReference>
<dbReference type="HOGENOM" id="CLU_061198_0_0_1"/>
<reference evidence="4" key="2">
    <citation type="journal article" date="2009" name="Fungal Genet. Biol.">
        <title>The 2008 update of the Aspergillus nidulans genome annotation: a community effort.</title>
        <authorList>
            <person name="Wortman J.R."/>
            <person name="Gilsenan J.M."/>
            <person name="Joardar V."/>
            <person name="Deegan J."/>
            <person name="Clutterbuck J."/>
            <person name="Andersen M.R."/>
            <person name="Archer D."/>
            <person name="Bencina M."/>
            <person name="Braus G."/>
            <person name="Coutinho P."/>
            <person name="von Dohren H."/>
            <person name="Doonan J."/>
            <person name="Driessen A.J."/>
            <person name="Durek P."/>
            <person name="Espeso E."/>
            <person name="Fekete E."/>
            <person name="Flipphi M."/>
            <person name="Estrada C.G."/>
            <person name="Geysens S."/>
            <person name="Goldman G."/>
            <person name="de Groot P.W."/>
            <person name="Hansen K."/>
            <person name="Harris S.D."/>
            <person name="Heinekamp T."/>
            <person name="Helmstaedt K."/>
            <person name="Henrissat B."/>
            <person name="Hofmann G."/>
            <person name="Homan T."/>
            <person name="Horio T."/>
            <person name="Horiuchi H."/>
            <person name="James S."/>
            <person name="Jones M."/>
            <person name="Karaffa L."/>
            <person name="Karanyi Z."/>
            <person name="Kato M."/>
            <person name="Keller N."/>
            <person name="Kelly D.E."/>
            <person name="Kiel J.A."/>
            <person name="Kim J.M."/>
            <person name="van der Klei I.J."/>
            <person name="Klis F.M."/>
            <person name="Kovalchuk A."/>
            <person name="Krasevec N."/>
            <person name="Kubicek C.P."/>
            <person name="Liu B."/>
            <person name="Maccabe A."/>
            <person name="Meyer V."/>
            <person name="Mirabito P."/>
            <person name="Miskei M."/>
            <person name="Mos M."/>
            <person name="Mullins J."/>
            <person name="Nelson D.R."/>
            <person name="Nielsen J."/>
            <person name="Oakley B.R."/>
            <person name="Osmani S.A."/>
            <person name="Pakula T."/>
            <person name="Paszewski A."/>
            <person name="Paulsen I."/>
            <person name="Pilsyk S."/>
            <person name="Pocsi I."/>
            <person name="Punt P.J."/>
            <person name="Ram A.F."/>
            <person name="Ren Q."/>
            <person name="Robellet X."/>
            <person name="Robson G."/>
            <person name="Seiboth B."/>
            <person name="van Solingen P."/>
            <person name="Specht T."/>
            <person name="Sun J."/>
            <person name="Taheri-Talesh N."/>
            <person name="Takeshita N."/>
            <person name="Ussery D."/>
            <person name="vanKuyk P.A."/>
            <person name="Visser H."/>
            <person name="van de Vondervoort P.J."/>
            <person name="de Vries R.P."/>
            <person name="Walton J."/>
            <person name="Xiang X."/>
            <person name="Xiong Y."/>
            <person name="Zeng A.P."/>
            <person name="Brandt B.W."/>
            <person name="Cornell M.J."/>
            <person name="van den Hondel C.A."/>
            <person name="Visser J."/>
            <person name="Oliver S.G."/>
            <person name="Turner G."/>
        </authorList>
    </citation>
    <scope>GENOME REANNOTATION</scope>
    <source>
        <strain evidence="4">FGSC A4 / ATCC 38163 / CBS 112.46 / NRRL 194 / M139</strain>
    </source>
</reference>
<dbReference type="Proteomes" id="UP000000560">
    <property type="component" value="Chromosome VII"/>
</dbReference>
<dbReference type="AlphaFoldDB" id="C8VN21"/>
<keyword evidence="2" id="KW-1133">Transmembrane helix</keyword>
<evidence type="ECO:0000313" key="4">
    <source>
        <dbReference type="Proteomes" id="UP000000560"/>
    </source>
</evidence>
<organism evidence="3 4">
    <name type="scientific">Emericella nidulans (strain FGSC A4 / ATCC 38163 / CBS 112.46 / NRRL 194 / M139)</name>
    <name type="common">Aspergillus nidulans</name>
    <dbReference type="NCBI Taxonomy" id="227321"/>
    <lineage>
        <taxon>Eukaryota</taxon>
        <taxon>Fungi</taxon>
        <taxon>Dikarya</taxon>
        <taxon>Ascomycota</taxon>
        <taxon>Pezizomycotina</taxon>
        <taxon>Eurotiomycetes</taxon>
        <taxon>Eurotiomycetidae</taxon>
        <taxon>Eurotiales</taxon>
        <taxon>Aspergillaceae</taxon>
        <taxon>Aspergillus</taxon>
        <taxon>Aspergillus subgen. Nidulantes</taxon>
    </lineage>
</organism>
<dbReference type="VEuPathDB" id="FungiDB:AN1579"/>
<dbReference type="eggNOG" id="ENOG502RS4I">
    <property type="taxonomic scope" value="Eukaryota"/>
</dbReference>
<name>C8VN21_EMENI</name>
<evidence type="ECO:0000256" key="1">
    <source>
        <dbReference type="SAM" id="MobiDB-lite"/>
    </source>
</evidence>
<dbReference type="RefSeq" id="XP_050468691.1">
    <property type="nucleotide sequence ID" value="XM_050612816.1"/>
</dbReference>
<dbReference type="SUPFAM" id="SSF52058">
    <property type="entry name" value="L domain-like"/>
    <property type="match status" value="1"/>
</dbReference>